<dbReference type="InterPro" id="IPR050380">
    <property type="entry name" value="Immune_Resp_Modulators"/>
</dbReference>
<dbReference type="PROSITE" id="PS00290">
    <property type="entry name" value="IG_MHC"/>
    <property type="match status" value="1"/>
</dbReference>
<dbReference type="InterPro" id="IPR013783">
    <property type="entry name" value="Ig-like_fold"/>
</dbReference>
<feature type="transmembrane region" description="Helical" evidence="3">
    <location>
        <begin position="139"/>
        <end position="163"/>
    </location>
</feature>
<dbReference type="RefSeq" id="XP_008303286.1">
    <property type="nucleotide sequence ID" value="XM_008305064.1"/>
</dbReference>
<accession>A0A9Y4NTI8</accession>
<feature type="signal peptide" evidence="4">
    <location>
        <begin position="1"/>
        <end position="18"/>
    </location>
</feature>
<dbReference type="SMART" id="SM00407">
    <property type="entry name" value="IGc1"/>
    <property type="match status" value="1"/>
</dbReference>
<dbReference type="SUPFAM" id="SSF48726">
    <property type="entry name" value="Immunoglobulin"/>
    <property type="match status" value="1"/>
</dbReference>
<protein>
    <submittedName>
        <fullName evidence="7">Tapasin-related protein-like</fullName>
    </submittedName>
</protein>
<name>A0A9Y4NTI8_9TELE</name>
<dbReference type="InterPro" id="IPR003597">
    <property type="entry name" value="Ig_C1-set"/>
</dbReference>
<feature type="non-terminal residue" evidence="7">
    <location>
        <position position="1"/>
    </location>
</feature>
<keyword evidence="3" id="KW-0812">Transmembrane</keyword>
<keyword evidence="2" id="KW-0393">Immunoglobulin domain</keyword>
<keyword evidence="4" id="KW-0732">Signal</keyword>
<evidence type="ECO:0000313" key="6">
    <source>
        <dbReference type="Proteomes" id="UP000694891"/>
    </source>
</evidence>
<dbReference type="InterPro" id="IPR013162">
    <property type="entry name" value="CD80_C2-set"/>
</dbReference>
<keyword evidence="3" id="KW-0472">Membrane</keyword>
<sequence length="176" mass="20239">FISFFLLLLLLLLLLLSSEPPRVSLNVEPLLSLQEGDEQKVICEAEGYYPLDVEISWYEQDPAASGQRVGAPLPKVLKNILMSSHKLNKDNTYSVSAFFYLQASLRDSGKQFKCIVSHQSLRVPIKKTFILHVKEVSNWMFNLSVGFLVITLFVILCMMLRYLHSERKRSQQNKPY</sequence>
<evidence type="ECO:0000256" key="2">
    <source>
        <dbReference type="ARBA" id="ARBA00023319"/>
    </source>
</evidence>
<evidence type="ECO:0000259" key="5">
    <source>
        <dbReference type="PROSITE" id="PS50835"/>
    </source>
</evidence>
<dbReference type="PANTHER" id="PTHR23411">
    <property type="entry name" value="TAPASIN"/>
    <property type="match status" value="1"/>
</dbReference>
<dbReference type="InterPro" id="IPR036179">
    <property type="entry name" value="Ig-like_dom_sf"/>
</dbReference>
<organism evidence="6 7">
    <name type="scientific">Stegastes partitus</name>
    <name type="common">bicolor damselfish</name>
    <dbReference type="NCBI Taxonomy" id="144197"/>
    <lineage>
        <taxon>Eukaryota</taxon>
        <taxon>Metazoa</taxon>
        <taxon>Chordata</taxon>
        <taxon>Craniata</taxon>
        <taxon>Vertebrata</taxon>
        <taxon>Euteleostomi</taxon>
        <taxon>Actinopterygii</taxon>
        <taxon>Neopterygii</taxon>
        <taxon>Teleostei</taxon>
        <taxon>Neoteleostei</taxon>
        <taxon>Acanthomorphata</taxon>
        <taxon>Ovalentaria</taxon>
        <taxon>Pomacentridae</taxon>
        <taxon>Stegastes</taxon>
    </lineage>
</organism>
<dbReference type="PROSITE" id="PS50835">
    <property type="entry name" value="IG_LIKE"/>
    <property type="match status" value="1"/>
</dbReference>
<feature type="domain" description="Ig-like" evidence="5">
    <location>
        <begin position="21"/>
        <end position="130"/>
    </location>
</feature>
<evidence type="ECO:0000256" key="1">
    <source>
        <dbReference type="ARBA" id="ARBA00023157"/>
    </source>
</evidence>
<proteinExistence type="predicted"/>
<dbReference type="Pfam" id="PF08205">
    <property type="entry name" value="C2-set_2"/>
    <property type="match status" value="1"/>
</dbReference>
<keyword evidence="6" id="KW-1185">Reference proteome</keyword>
<keyword evidence="3" id="KW-1133">Transmembrane helix</keyword>
<keyword evidence="1" id="KW-1015">Disulfide bond</keyword>
<evidence type="ECO:0000313" key="7">
    <source>
        <dbReference type="RefSeq" id="XP_008303286.1"/>
    </source>
</evidence>
<feature type="chain" id="PRO_5041297972" evidence="4">
    <location>
        <begin position="19"/>
        <end position="176"/>
    </location>
</feature>
<reference evidence="7" key="1">
    <citation type="submission" date="2025-08" db="UniProtKB">
        <authorList>
            <consortium name="RefSeq"/>
        </authorList>
    </citation>
    <scope>IDENTIFICATION</scope>
</reference>
<evidence type="ECO:0000256" key="4">
    <source>
        <dbReference type="SAM" id="SignalP"/>
    </source>
</evidence>
<dbReference type="InterPro" id="IPR003006">
    <property type="entry name" value="Ig/MHC_CS"/>
</dbReference>
<dbReference type="GeneID" id="103374911"/>
<dbReference type="Gene3D" id="2.60.40.10">
    <property type="entry name" value="Immunoglobulins"/>
    <property type="match status" value="1"/>
</dbReference>
<dbReference type="AlphaFoldDB" id="A0A9Y4NTI8"/>
<evidence type="ECO:0000256" key="3">
    <source>
        <dbReference type="SAM" id="Phobius"/>
    </source>
</evidence>
<dbReference type="Proteomes" id="UP000694891">
    <property type="component" value="Unplaced"/>
</dbReference>
<gene>
    <name evidence="7" type="primary">LOC103374911</name>
</gene>
<dbReference type="InterPro" id="IPR007110">
    <property type="entry name" value="Ig-like_dom"/>
</dbReference>